<name>A0ABN5ZXH9_9MYCO</name>
<proteinExistence type="predicted"/>
<evidence type="ECO:0000313" key="4">
    <source>
        <dbReference type="Proteomes" id="UP000466831"/>
    </source>
</evidence>
<dbReference type="EMBL" id="AP022584">
    <property type="protein sequence ID" value="BBY12548.1"/>
    <property type="molecule type" value="Genomic_DNA"/>
</dbReference>
<dbReference type="RefSeq" id="WP_083019357.1">
    <property type="nucleotide sequence ID" value="NZ_AP022584.1"/>
</dbReference>
<gene>
    <name evidence="3" type="ORF">MMARJ_32880</name>
</gene>
<feature type="domain" description="Mce/MlaD" evidence="2">
    <location>
        <begin position="40"/>
        <end position="112"/>
    </location>
</feature>
<dbReference type="Pfam" id="PF02470">
    <property type="entry name" value="MlaD"/>
    <property type="match status" value="1"/>
</dbReference>
<dbReference type="InterPro" id="IPR052336">
    <property type="entry name" value="MlaD_Phospholipid_Transporter"/>
</dbReference>
<protein>
    <recommendedName>
        <fullName evidence="2">Mce/MlaD domain-containing protein</fullName>
    </recommendedName>
</protein>
<keyword evidence="4" id="KW-1185">Reference proteome</keyword>
<sequence>MQQLGKALRNPTLWGAGLLAIFSVVALVAAWLYVTPPGQKTVVFYTHDAASIRPGEQVRIAGITVGKVKDLSLESDRVRVRTRVDNDAFVGDRSQVQVRMLTVVGGYYVDIVSLGDSALGNNPIPLERVTMPYNLMRTLSDSTKLTENVDPKPINESLNEIQQGLTGPNLKSIAAVIDAGNSLMSTIDKQRGQITAILNLSDEYIRALRDYGDELKQLVQKISILEETLVIYGAGFGSALKGMGDVLDKLEPVGTFYLNHRDLFLEKVRNWTVKARMWADRSGVIVRALRLVRNKIERVLDAQNAAPELLATDLCFPLPEKPC</sequence>
<keyword evidence="1" id="KW-1133">Transmembrane helix</keyword>
<keyword evidence="1" id="KW-0472">Membrane</keyword>
<evidence type="ECO:0000313" key="3">
    <source>
        <dbReference type="EMBL" id="BBY12548.1"/>
    </source>
</evidence>
<dbReference type="PANTHER" id="PTHR33371:SF18">
    <property type="entry name" value="MCE-FAMILY PROTEIN MCE3C"/>
    <property type="match status" value="1"/>
</dbReference>
<keyword evidence="1" id="KW-0812">Transmembrane</keyword>
<organism evidence="3 4">
    <name type="scientific">Mycobacterium marseillense</name>
    <dbReference type="NCBI Taxonomy" id="701042"/>
    <lineage>
        <taxon>Bacteria</taxon>
        <taxon>Bacillati</taxon>
        <taxon>Actinomycetota</taxon>
        <taxon>Actinomycetes</taxon>
        <taxon>Mycobacteriales</taxon>
        <taxon>Mycobacteriaceae</taxon>
        <taxon>Mycobacterium</taxon>
        <taxon>Mycobacterium avium complex (MAC)</taxon>
    </lineage>
</organism>
<dbReference type="PANTHER" id="PTHR33371">
    <property type="entry name" value="INTERMEMBRANE PHOSPHOLIPID TRANSPORT SYSTEM BINDING PROTEIN MLAD-RELATED"/>
    <property type="match status" value="1"/>
</dbReference>
<feature type="transmembrane region" description="Helical" evidence="1">
    <location>
        <begin position="12"/>
        <end position="34"/>
    </location>
</feature>
<accession>A0ABN5ZXH9</accession>
<dbReference type="Proteomes" id="UP000466831">
    <property type="component" value="Chromosome"/>
</dbReference>
<evidence type="ECO:0000259" key="2">
    <source>
        <dbReference type="Pfam" id="PF02470"/>
    </source>
</evidence>
<evidence type="ECO:0000256" key="1">
    <source>
        <dbReference type="SAM" id="Phobius"/>
    </source>
</evidence>
<dbReference type="InterPro" id="IPR003399">
    <property type="entry name" value="Mce/MlaD"/>
</dbReference>
<reference evidence="3 4" key="1">
    <citation type="journal article" date="2019" name="Emerg. Microbes Infect.">
        <title>Comprehensive subspecies identification of 175 nontuberculous mycobacteria species based on 7547 genomic profiles.</title>
        <authorList>
            <person name="Matsumoto Y."/>
            <person name="Kinjo T."/>
            <person name="Motooka D."/>
            <person name="Nabeya D."/>
            <person name="Jung N."/>
            <person name="Uechi K."/>
            <person name="Horii T."/>
            <person name="Iida T."/>
            <person name="Fujita J."/>
            <person name="Nakamura S."/>
        </authorList>
    </citation>
    <scope>NUCLEOTIDE SEQUENCE [LARGE SCALE GENOMIC DNA]</scope>
    <source>
        <strain evidence="3 4">JCM 17324</strain>
    </source>
</reference>